<reference evidence="1" key="1">
    <citation type="submission" date="2018-02" db="EMBL/GenBank/DDBJ databases">
        <title>Rhizophora mucronata_Transcriptome.</title>
        <authorList>
            <person name="Meera S.P."/>
            <person name="Sreeshan A."/>
            <person name="Augustine A."/>
        </authorList>
    </citation>
    <scope>NUCLEOTIDE SEQUENCE</scope>
    <source>
        <tissue evidence="1">Leaf</tissue>
    </source>
</reference>
<name>A0A2P2NHB5_RHIMU</name>
<dbReference type="EMBL" id="GGEC01061370">
    <property type="protein sequence ID" value="MBX41854.1"/>
    <property type="molecule type" value="Transcribed_RNA"/>
</dbReference>
<dbReference type="AlphaFoldDB" id="A0A2P2NHB5"/>
<protein>
    <submittedName>
        <fullName evidence="1">Uncharacterized protein</fullName>
    </submittedName>
</protein>
<accession>A0A2P2NHB5</accession>
<evidence type="ECO:0000313" key="1">
    <source>
        <dbReference type="EMBL" id="MBX41854.1"/>
    </source>
</evidence>
<sequence>MTQLTTSIAMNIGRSWLLQNVGLIRKLTSGLRRNLSNFGDAPSGSIGHDRGWLPPRARTLYLECSLVCIS</sequence>
<proteinExistence type="predicted"/>
<organism evidence="1">
    <name type="scientific">Rhizophora mucronata</name>
    <name type="common">Asiatic mangrove</name>
    <dbReference type="NCBI Taxonomy" id="61149"/>
    <lineage>
        <taxon>Eukaryota</taxon>
        <taxon>Viridiplantae</taxon>
        <taxon>Streptophyta</taxon>
        <taxon>Embryophyta</taxon>
        <taxon>Tracheophyta</taxon>
        <taxon>Spermatophyta</taxon>
        <taxon>Magnoliopsida</taxon>
        <taxon>eudicotyledons</taxon>
        <taxon>Gunneridae</taxon>
        <taxon>Pentapetalae</taxon>
        <taxon>rosids</taxon>
        <taxon>fabids</taxon>
        <taxon>Malpighiales</taxon>
        <taxon>Rhizophoraceae</taxon>
        <taxon>Rhizophora</taxon>
    </lineage>
</organism>